<keyword evidence="3" id="KW-1185">Reference proteome</keyword>
<dbReference type="EMBL" id="CP015108">
    <property type="protein sequence ID" value="ARF14478.1"/>
    <property type="molecule type" value="Genomic_DNA"/>
</dbReference>
<evidence type="ECO:0000313" key="3">
    <source>
        <dbReference type="Proteomes" id="UP000192486"/>
    </source>
</evidence>
<feature type="transmembrane region" description="Helical" evidence="1">
    <location>
        <begin position="35"/>
        <end position="53"/>
    </location>
</feature>
<keyword evidence="1" id="KW-1133">Transmembrane helix</keyword>
<feature type="transmembrane region" description="Helical" evidence="1">
    <location>
        <begin position="6"/>
        <end position="23"/>
    </location>
</feature>
<accession>A0ABN4YR27</accession>
<organism evidence="2 3">
    <name type="scientific">Sporosarcina ureae</name>
    <dbReference type="NCBI Taxonomy" id="1571"/>
    <lineage>
        <taxon>Bacteria</taxon>
        <taxon>Bacillati</taxon>
        <taxon>Bacillota</taxon>
        <taxon>Bacilli</taxon>
        <taxon>Bacillales</taxon>
        <taxon>Caryophanaceae</taxon>
        <taxon>Sporosarcina</taxon>
    </lineage>
</organism>
<proteinExistence type="predicted"/>
<keyword evidence="1" id="KW-0812">Transmembrane</keyword>
<evidence type="ECO:0008006" key="4">
    <source>
        <dbReference type="Google" id="ProtNLM"/>
    </source>
</evidence>
<evidence type="ECO:0000256" key="1">
    <source>
        <dbReference type="SAM" id="Phobius"/>
    </source>
</evidence>
<protein>
    <recommendedName>
        <fullName evidence="4">Histidine kinase</fullName>
    </recommendedName>
</protein>
<keyword evidence="1" id="KW-0472">Membrane</keyword>
<evidence type="ECO:0000313" key="2">
    <source>
        <dbReference type="EMBL" id="ARF14478.1"/>
    </source>
</evidence>
<dbReference type="RefSeq" id="WP_029053309.1">
    <property type="nucleotide sequence ID" value="NZ_CP015108.1"/>
</dbReference>
<sequence length="65" mass="7529">MRFFKYSFPIAVLVGTIAWIMIGSNYEEVAYDMRVYITIAAAIFSGLISSVLFRKEKEEQIDEKK</sequence>
<reference evidence="2 3" key="1">
    <citation type="submission" date="2016-04" db="EMBL/GenBank/DDBJ databases">
        <title>Comparative Genomics and Epigenetics of Sporosarcina ureae.</title>
        <authorList>
            <person name="Oliver A.S."/>
            <person name="Cooper K.K."/>
        </authorList>
    </citation>
    <scope>NUCLEOTIDE SEQUENCE [LARGE SCALE GENOMIC DNA]</scope>
    <source>
        <strain evidence="2 3">S204</strain>
    </source>
</reference>
<gene>
    <name evidence="2" type="ORF">SporoS204_10175</name>
</gene>
<dbReference type="Proteomes" id="UP000192486">
    <property type="component" value="Chromosome"/>
</dbReference>
<name>A0ABN4YR27_SPOUR</name>